<protein>
    <submittedName>
        <fullName evidence="1">Uncharacterized protein</fullName>
    </submittedName>
</protein>
<dbReference type="AlphaFoldDB" id="A0A508X3Y3"/>
<sequence length="735" mass="79036">MSDAEQALPATSHTATRIMRGGRVAACPIDDGLLLVIGASGPAAGQLPAEINDDAATVTNAYVTAWRLASPSPSVTHGFAALLPTDDADRPLTTLRLGQEGRRYIFAPRTLAVREAVTILAELSGGQLTAVLDSLVDAMIQITAGRRRLAVIVALIQSRKGGDGFLEFVGETHEGSIFLRGWARAADPGNTQVIVCGENPVFADCAIATFSRQDIPKGAVGFIGLLAASEPFRARDVEGLVYRGGGGWRYAALHQSRQIAGPAETPAQIRSVLLQTHSSPAVLLKLRSAANSFEGRETISTLPVPVRLGVDNIFQANSGAFLISGWLLDPDGHVQSVRLRRGSTDMRLDDRWTRLERSDVTDAFSDEPLFKSMLDQDTHPHGFIVFASGLGEDGMAPLHLELTLKDSRRAFLPLTPARLQPRRAVLRQIKSIDPENWGLAEIVDRQIVPFLCASESPSPTAGNILDAGAFDDAPGPPIIVAVGQTEERELAPFLGLLALDPETRQAPIALVLNSECFRRQAARIRQLAQFYRLSLRLMSSETDDVYDLLEAGIRALPSETVVLLAGSLLPRRSGWYGNLLAAHEEKGGVISPTLAYEDHSVRWAGTWADPQSGSLSGRYAGYPLSAVTGLKLTRIAAASFECCILPREVFLTAGGFAGSYLGSQQKGQDLGLRLSRIGIESWWLPSVQMLGSDEISAPDGASAAPLIERIDEKLFSARWAPGPESRDNRMVEASA</sequence>
<accession>A0A508X3Y3</accession>
<evidence type="ECO:0000313" key="1">
    <source>
        <dbReference type="EMBL" id="VTZ64276.1"/>
    </source>
</evidence>
<gene>
    <name evidence="1" type="ORF">EMEDMD4_570156</name>
</gene>
<organism evidence="1">
    <name type="scientific">Sinorhizobium medicae</name>
    <dbReference type="NCBI Taxonomy" id="110321"/>
    <lineage>
        <taxon>Bacteria</taxon>
        <taxon>Pseudomonadati</taxon>
        <taxon>Pseudomonadota</taxon>
        <taxon>Alphaproteobacteria</taxon>
        <taxon>Hyphomicrobiales</taxon>
        <taxon>Rhizobiaceae</taxon>
        <taxon>Sinorhizobium/Ensifer group</taxon>
        <taxon>Sinorhizobium</taxon>
    </lineage>
</organism>
<reference evidence="1" key="1">
    <citation type="submission" date="2019-06" db="EMBL/GenBank/DDBJ databases">
        <authorList>
            <person name="Le Quere A."/>
            <person name="Colella S."/>
        </authorList>
    </citation>
    <scope>NUCLEOTIDE SEQUENCE</scope>
    <source>
        <strain evidence="1">EmedicaeMD41</strain>
    </source>
</reference>
<dbReference type="Proteomes" id="UP000507954">
    <property type="component" value="Unassembled WGS sequence"/>
</dbReference>
<dbReference type="EMBL" id="CABFNB010000125">
    <property type="protein sequence ID" value="VTZ64276.1"/>
    <property type="molecule type" value="Genomic_DNA"/>
</dbReference>
<proteinExistence type="predicted"/>
<dbReference type="RefSeq" id="WP_145312602.1">
    <property type="nucleotide sequence ID" value="NZ_CABFNB010000125.1"/>
</dbReference>
<name>A0A508X3Y3_9HYPH</name>